<reference evidence="3" key="2">
    <citation type="journal article" date="2022" name="Elife">
        <title>Obligate sexual reproduction of a homothallic fungus closely related to the Cryptococcus pathogenic species complex.</title>
        <authorList>
            <person name="Passer A.R."/>
            <person name="Clancey S.A."/>
            <person name="Shea T."/>
            <person name="David-Palma M."/>
            <person name="Averette A.F."/>
            <person name="Boekhout T."/>
            <person name="Porcel B.M."/>
            <person name="Nowrousian M."/>
            <person name="Cuomo C.A."/>
            <person name="Sun S."/>
            <person name="Heitman J."/>
            <person name="Coelho M.A."/>
        </authorList>
    </citation>
    <scope>NUCLEOTIDE SEQUENCE</scope>
    <source>
        <strain evidence="3">CBS 7841</strain>
    </source>
</reference>
<feature type="compositionally biased region" description="Low complexity" evidence="1">
    <location>
        <begin position="263"/>
        <end position="272"/>
    </location>
</feature>
<evidence type="ECO:0000256" key="2">
    <source>
        <dbReference type="SAM" id="SignalP"/>
    </source>
</evidence>
<feature type="compositionally biased region" description="Polar residues" evidence="1">
    <location>
        <begin position="238"/>
        <end position="262"/>
    </location>
</feature>
<dbReference type="VEuPathDB" id="FungiDB:L203_05856"/>
<proteinExistence type="predicted"/>
<feature type="region of interest" description="Disordered" evidence="1">
    <location>
        <begin position="187"/>
        <end position="272"/>
    </location>
</feature>
<feature type="compositionally biased region" description="Low complexity" evidence="1">
    <location>
        <begin position="187"/>
        <end position="221"/>
    </location>
</feature>
<dbReference type="Proteomes" id="UP000094043">
    <property type="component" value="Chromosome 6"/>
</dbReference>
<protein>
    <submittedName>
        <fullName evidence="3">Uncharacterized protein</fullName>
    </submittedName>
</protein>
<dbReference type="KEGG" id="cdep:91089368"/>
<reference evidence="3" key="1">
    <citation type="submission" date="2016-06" db="EMBL/GenBank/DDBJ databases">
        <authorList>
            <person name="Cuomo C."/>
            <person name="Litvintseva A."/>
            <person name="Heitman J."/>
            <person name="Chen Y."/>
            <person name="Sun S."/>
            <person name="Springer D."/>
            <person name="Dromer F."/>
            <person name="Young S."/>
            <person name="Zeng Q."/>
            <person name="Chapman S."/>
            <person name="Gujja S."/>
            <person name="Saif S."/>
            <person name="Birren B."/>
        </authorList>
    </citation>
    <scope>NUCLEOTIDE SEQUENCE</scope>
    <source>
        <strain evidence="3">CBS 7841</strain>
    </source>
</reference>
<dbReference type="GeneID" id="91089368"/>
<organism evidence="3 4">
    <name type="scientific">Cryptococcus depauperatus CBS 7841</name>
    <dbReference type="NCBI Taxonomy" id="1295531"/>
    <lineage>
        <taxon>Eukaryota</taxon>
        <taxon>Fungi</taxon>
        <taxon>Dikarya</taxon>
        <taxon>Basidiomycota</taxon>
        <taxon>Agaricomycotina</taxon>
        <taxon>Tremellomycetes</taxon>
        <taxon>Tremellales</taxon>
        <taxon>Cryptococcaceae</taxon>
        <taxon>Cryptococcus</taxon>
    </lineage>
</organism>
<keyword evidence="4" id="KW-1185">Reference proteome</keyword>
<reference evidence="3" key="3">
    <citation type="submission" date="2024-01" db="EMBL/GenBank/DDBJ databases">
        <authorList>
            <person name="Coelho M.A."/>
            <person name="David-Palma M."/>
            <person name="Shea T."/>
            <person name="Sun S."/>
            <person name="Cuomo C.A."/>
            <person name="Heitman J."/>
        </authorList>
    </citation>
    <scope>NUCLEOTIDE SEQUENCE</scope>
    <source>
        <strain evidence="3">CBS 7841</strain>
    </source>
</reference>
<keyword evidence="2" id="KW-0732">Signal</keyword>
<feature type="chain" id="PRO_5043780694" evidence="2">
    <location>
        <begin position="20"/>
        <end position="309"/>
    </location>
</feature>
<feature type="signal peptide" evidence="2">
    <location>
        <begin position="1"/>
        <end position="19"/>
    </location>
</feature>
<evidence type="ECO:0000256" key="1">
    <source>
        <dbReference type="SAM" id="MobiDB-lite"/>
    </source>
</evidence>
<dbReference type="OrthoDB" id="2576623at2759"/>
<evidence type="ECO:0000313" key="4">
    <source>
        <dbReference type="Proteomes" id="UP000094043"/>
    </source>
</evidence>
<gene>
    <name evidence="3" type="ORF">L203_105159</name>
</gene>
<name>A0A1E3HVB4_9TREE</name>
<dbReference type="AlphaFoldDB" id="A0A1E3HVB4"/>
<evidence type="ECO:0000313" key="3">
    <source>
        <dbReference type="EMBL" id="WVN89929.1"/>
    </source>
</evidence>
<sequence length="309" mass="32046">MSLFSTLLPFLVLAGIVLAQQPGKFTLKTTTTTSACILLSQLTEAPGVKPVLQAFLPICSNSSPYPSDKTGTVVKWPLSEEGTAAASRLAIYGLLEEDNNYAKAGCVMELSINQVQYLLGRSLDWNPQNHLWDNGGNGFVMNGTSGAALSCGKDSALLSDSLKLPNPFKVKAEDAIWQTPITIESTDISSSAAHSSASSEATTTNGAGSTDTAGAAGSKGSYTGQATPSVKNLAVDTGSLTSSETAGSDPSKTATGSGTSKLTPTTTSDPATVTTVPPVDGGSCQPVTITQIKTVTVGNSRRWWMKEEW</sequence>
<accession>A0A1E3HVB4</accession>
<dbReference type="EMBL" id="CP143789">
    <property type="protein sequence ID" value="WVN89929.1"/>
    <property type="molecule type" value="Genomic_DNA"/>
</dbReference>
<dbReference type="RefSeq" id="XP_066070629.1">
    <property type="nucleotide sequence ID" value="XM_066214532.1"/>
</dbReference>